<dbReference type="Proteomes" id="UP000000323">
    <property type="component" value="Chromosome 1"/>
</dbReference>
<dbReference type="AlphaFoldDB" id="D1CE92"/>
<dbReference type="OrthoDB" id="5243561at2"/>
<evidence type="ECO:0000313" key="1">
    <source>
        <dbReference type="EMBL" id="ACZ41248.1"/>
    </source>
</evidence>
<dbReference type="EMBL" id="CP001825">
    <property type="protein sequence ID" value="ACZ41248.1"/>
    <property type="molecule type" value="Genomic_DNA"/>
</dbReference>
<dbReference type="PANTHER" id="PTHR40099:SF1">
    <property type="entry name" value="ACETOLACTATE SYNTHASE, SMALL SUBUNIT"/>
    <property type="match status" value="1"/>
</dbReference>
<dbReference type="STRING" id="525904.Tter_0326"/>
<reference evidence="2" key="1">
    <citation type="journal article" date="2010" name="Stand. Genomic Sci.">
        <title>Complete genome sequence of 'Thermobaculum terrenum' type strain (YNP1).</title>
        <authorList>
            <person name="Kiss H."/>
            <person name="Cleland D."/>
            <person name="Lapidus A."/>
            <person name="Lucas S."/>
            <person name="Glavina Del Rio T."/>
            <person name="Nolan M."/>
            <person name="Tice H."/>
            <person name="Han C."/>
            <person name="Goodwin L."/>
            <person name="Pitluck S."/>
            <person name="Liolios K."/>
            <person name="Ivanova N."/>
            <person name="Mavromatis K."/>
            <person name="Ovchinnikova G."/>
            <person name="Pati A."/>
            <person name="Chen A."/>
            <person name="Palaniappan K."/>
            <person name="Land M."/>
            <person name="Hauser L."/>
            <person name="Chang Y."/>
            <person name="Jeffries C."/>
            <person name="Lu M."/>
            <person name="Brettin T."/>
            <person name="Detter J."/>
            <person name="Goker M."/>
            <person name="Tindall B."/>
            <person name="Beck B."/>
            <person name="McDermott T."/>
            <person name="Woyke T."/>
            <person name="Bristow J."/>
            <person name="Eisen J."/>
            <person name="Markowitz V."/>
            <person name="Hugenholtz P."/>
            <person name="Kyrpides N."/>
            <person name="Klenk H."/>
            <person name="Cheng J."/>
        </authorList>
    </citation>
    <scope>NUCLEOTIDE SEQUENCE [LARGE SCALE GENOMIC DNA]</scope>
    <source>
        <strain evidence="2">ATCC BAA-798 / YNP1</strain>
    </source>
</reference>
<accession>D1CE92</accession>
<dbReference type="Gene3D" id="3.30.2130.10">
    <property type="entry name" value="VC0802-like"/>
    <property type="match status" value="1"/>
</dbReference>
<evidence type="ECO:0008006" key="3">
    <source>
        <dbReference type="Google" id="ProtNLM"/>
    </source>
</evidence>
<dbReference type="PANTHER" id="PTHR40099">
    <property type="entry name" value="ACETOLACTATE SYNTHASE, SMALL SUBUNIT"/>
    <property type="match status" value="1"/>
</dbReference>
<evidence type="ECO:0000313" key="2">
    <source>
        <dbReference type="Proteomes" id="UP000000323"/>
    </source>
</evidence>
<dbReference type="KEGG" id="ttr:Tter_0326"/>
<dbReference type="RefSeq" id="WP_012874283.1">
    <property type="nucleotide sequence ID" value="NC_013525.1"/>
</dbReference>
<keyword evidence="2" id="KW-1185">Reference proteome</keyword>
<name>D1CE92_THET1</name>
<dbReference type="HOGENOM" id="CLU_136684_0_0_0"/>
<proteinExistence type="predicted"/>
<sequence length="125" mass="13544">MAKDIVLAIDNSSETLTQICEAAGRAGINLEGGCCFFCEGQGVFHALVEDIEGFKRVIKEAGFKIREERDVLLIDIEDRPGALGEVLRELIEAGLKVDLLYLATRTRVAIGTNDHARATATLLGI</sequence>
<organism evidence="1 2">
    <name type="scientific">Thermobaculum terrenum (strain ATCC BAA-798 / CCMEE 7001 / YNP1)</name>
    <dbReference type="NCBI Taxonomy" id="525904"/>
    <lineage>
        <taxon>Bacteria</taxon>
        <taxon>Bacillati</taxon>
        <taxon>Chloroflexota</taxon>
        <taxon>Chloroflexia</taxon>
        <taxon>Candidatus Thermobaculales</taxon>
        <taxon>Candidatus Thermobaculaceae</taxon>
        <taxon>Thermobaculum</taxon>
    </lineage>
</organism>
<gene>
    <name evidence="1" type="ordered locus">Tter_0326</name>
</gene>
<protein>
    <recommendedName>
        <fullName evidence="3">Amino acid-binding ACT domain protein</fullName>
    </recommendedName>
</protein>
<dbReference type="eggNOG" id="COG4747">
    <property type="taxonomic scope" value="Bacteria"/>
</dbReference>